<feature type="transmembrane region" description="Helical" evidence="1">
    <location>
        <begin position="1060"/>
        <end position="1082"/>
    </location>
</feature>
<reference evidence="2" key="1">
    <citation type="journal article" date="2014" name="Int. J. Syst. Evol. Microbiol.">
        <title>Complete genome of a new Firmicutes species belonging to the dominant human colonic microbiota ('Ruminococcus bicirculans') reveals two chromosomes and a selective capacity to utilize plant glucans.</title>
        <authorList>
            <consortium name="NISC Comparative Sequencing Program"/>
            <person name="Wegmann U."/>
            <person name="Louis P."/>
            <person name="Goesmann A."/>
            <person name="Henrissat B."/>
            <person name="Duncan S.H."/>
            <person name="Flint H.J."/>
        </authorList>
    </citation>
    <scope>NUCLEOTIDE SEQUENCE</scope>
    <source>
        <strain evidence="2">CECT 8869</strain>
    </source>
</reference>
<dbReference type="Gene3D" id="3.30.70.1440">
    <property type="entry name" value="Multidrug efflux transporter AcrB pore domain"/>
    <property type="match status" value="1"/>
</dbReference>
<keyword evidence="3" id="KW-1185">Reference proteome</keyword>
<evidence type="ECO:0000313" key="2">
    <source>
        <dbReference type="EMBL" id="MDO1512115.1"/>
    </source>
</evidence>
<dbReference type="EMBL" id="JAUKUC010000001">
    <property type="protein sequence ID" value="MDO1512115.1"/>
    <property type="molecule type" value="Genomic_DNA"/>
</dbReference>
<dbReference type="PANTHER" id="PTHR32063:SF19">
    <property type="entry name" value="CATION EFFLUX SYSTEM PROTEIN CUSA"/>
    <property type="match status" value="1"/>
</dbReference>
<feature type="transmembrane region" description="Helical" evidence="1">
    <location>
        <begin position="538"/>
        <end position="562"/>
    </location>
</feature>
<protein>
    <submittedName>
        <fullName evidence="2">Efflux RND transporter permease subunit</fullName>
    </submittedName>
</protein>
<sequence length="1228" mass="135509">MLKDLIKFLVQNKLVAFVLLVVFLLWGLISTPIYTDNWLIGSNAVAVDAIPNLGDNQQIIFTEWEGQSPQDIEDQVTYPLTTNLLGLPGVKSVRSSSMFGFSTIYLIYEDNVDFYWGRSRILEKLSSFPSNLLPKNVVPKLGPDATALGQLFWYTVEGRDEQGNVTGGWDLHELRKIQDFYIKNALSSAENVAEVASIGGHVQEYQIELNPLLMRQYQISLLEVVRAVGESNKNVGAKTLEINNAEYLIRGLGLIENIEDIENAVITTNDYVPLSIKDIAVVSLGPKERRGILDKEGAEVVGGVVVSRYGANPQKVIESVKDKISQIAKGLPSKMLEDGRTSQLTIVPFYDRTELIKNTLGTLNSALAMEILIAILVILVMLRNLRISLVISGLLPVAVLMVFIVMKLYNVEANIVALSGIAIAIGTMVDLGIILSENIVQKIENNQQGAAIDDLVIEGVNEVSGAIITAGLTTILSFIPVFVLTGEEGRLFTPLAFTKTTALLAAMFLALFIIPPIISKWYSVTHKKYDIGSLGSIGLGLVGLVMCIWGFWIGIALIGLAVLKLLQDYNKIANANSGKLRLIWLVASIVLILTYYWKPLGFQAYFATDLVFVILFSSLVLGGLFVFHRYYEAILVWAMEHKTTFLIMPLSILILGALTYSTIGKEFMPKLNEGSFLLMPTSTAHTGISENKRILQQLDMAVASIPEIETVVGKAGRVDSALDPAPLSMFENVILYKPEFILDDKGRPISFLTTKEGLFQTKTMGEVTSGSGVSVDELIVDKNGAYYRNWRPHIRNADDIWEEIAAVTTLPGVTSAPKLQPIETRLVMLQTGMRSPMGIKIFGPSLDVIESFGQVLENELKNIESIESASVFSDRIVAKPYINVLFNRTKAARFGLTISGLQEILETAMGGKVLTQTIEGRERFDVTLRYPRDYRDEPEDIGNILVALPSGGSIPLYQVADVQFEKGPQVIKSENGFLMAYVLFDKKEGFAEISAVEQAKEQIELKINNGEIIVPKGVNYKFSGTYENNVHAEKTLSLVIPLVLLAILLLLYVQFRSLTISFMIFSGIAVAFAGGFILLWFYGQDWFLNLNFLGHDLREIFNVKTINMSVAVWVGFIALFGIATDDGVVIATYLKQNFDTNKPGTVNDIRNAVLEAGKKRIRPCLMTTATTLLALLPIITAKGHGKDILIPMAIPSFGGMLVALVTLLIVPVLYCLWQEQKLKNSEIR</sequence>
<feature type="transmembrane region" description="Helical" evidence="1">
    <location>
        <begin position="643"/>
        <end position="663"/>
    </location>
</feature>
<dbReference type="InterPro" id="IPR001036">
    <property type="entry name" value="Acrflvin-R"/>
</dbReference>
<feature type="transmembrane region" description="Helical" evidence="1">
    <location>
        <begin position="1193"/>
        <end position="1217"/>
    </location>
</feature>
<dbReference type="SUPFAM" id="SSF82866">
    <property type="entry name" value="Multidrug efflux transporter AcrB transmembrane domain"/>
    <property type="match status" value="2"/>
</dbReference>
<dbReference type="Gene3D" id="3.30.70.1320">
    <property type="entry name" value="Multidrug efflux transporter AcrB pore domain like"/>
    <property type="match status" value="1"/>
</dbReference>
<evidence type="ECO:0000256" key="1">
    <source>
        <dbReference type="SAM" id="Phobius"/>
    </source>
</evidence>
<dbReference type="Gene3D" id="1.20.1640.10">
    <property type="entry name" value="Multidrug efflux transporter AcrB transmembrane domain"/>
    <property type="match status" value="3"/>
</dbReference>
<dbReference type="SUPFAM" id="SSF82714">
    <property type="entry name" value="Multidrug efflux transporter AcrB TolC docking domain, DN and DC subdomains"/>
    <property type="match status" value="2"/>
</dbReference>
<dbReference type="Pfam" id="PF00873">
    <property type="entry name" value="ACR_tran"/>
    <property type="match status" value="4"/>
</dbReference>
<dbReference type="PANTHER" id="PTHR32063">
    <property type="match status" value="1"/>
</dbReference>
<accession>A0ABT8RMV0</accession>
<dbReference type="SUPFAM" id="SSF82693">
    <property type="entry name" value="Multidrug efflux transporter AcrB pore domain, PN1, PN2, PC1 and PC2 subdomains"/>
    <property type="match status" value="2"/>
</dbReference>
<dbReference type="Proteomes" id="UP001168579">
    <property type="component" value="Unassembled WGS sequence"/>
</dbReference>
<feature type="transmembrane region" description="Helical" evidence="1">
    <location>
        <begin position="1164"/>
        <end position="1181"/>
    </location>
</feature>
<feature type="transmembrane region" description="Helical" evidence="1">
    <location>
        <begin position="500"/>
        <end position="518"/>
    </location>
</feature>
<feature type="transmembrane region" description="Helical" evidence="1">
    <location>
        <begin position="1035"/>
        <end position="1053"/>
    </location>
</feature>
<dbReference type="Gene3D" id="3.30.2090.10">
    <property type="entry name" value="Multidrug efflux transporter AcrB TolC docking domain, DN and DC subdomains"/>
    <property type="match status" value="2"/>
</dbReference>
<comment type="caution">
    <text evidence="2">The sequence shown here is derived from an EMBL/GenBank/DDBJ whole genome shotgun (WGS) entry which is preliminary data.</text>
</comment>
<reference evidence="2" key="2">
    <citation type="submission" date="2023-06" db="EMBL/GenBank/DDBJ databases">
        <authorList>
            <person name="Lucena T."/>
            <person name="Sun Q."/>
        </authorList>
    </citation>
    <scope>NUCLEOTIDE SEQUENCE</scope>
    <source>
        <strain evidence="2">CECT 8869</strain>
    </source>
</reference>
<feature type="transmembrane region" description="Helical" evidence="1">
    <location>
        <begin position="582"/>
        <end position="598"/>
    </location>
</feature>
<evidence type="ECO:0000313" key="3">
    <source>
        <dbReference type="Proteomes" id="UP001168579"/>
    </source>
</evidence>
<keyword evidence="1" id="KW-1133">Transmembrane helix</keyword>
<feature type="transmembrane region" description="Helical" evidence="1">
    <location>
        <begin position="363"/>
        <end position="382"/>
    </location>
</feature>
<gene>
    <name evidence="2" type="ORF">Q2T41_05475</name>
</gene>
<keyword evidence="1" id="KW-0472">Membrane</keyword>
<keyword evidence="1" id="KW-0812">Transmembrane</keyword>
<feature type="transmembrane region" description="Helical" evidence="1">
    <location>
        <begin position="415"/>
        <end position="435"/>
    </location>
</feature>
<dbReference type="PRINTS" id="PR00702">
    <property type="entry name" value="ACRIFLAVINRP"/>
</dbReference>
<dbReference type="Gene3D" id="3.30.70.1430">
    <property type="entry name" value="Multidrug efflux transporter AcrB pore domain"/>
    <property type="match status" value="3"/>
</dbReference>
<organism evidence="2 3">
    <name type="scientific">Maribacter confluentis</name>
    <dbReference type="NCBI Taxonomy" id="1656093"/>
    <lineage>
        <taxon>Bacteria</taxon>
        <taxon>Pseudomonadati</taxon>
        <taxon>Bacteroidota</taxon>
        <taxon>Flavobacteriia</taxon>
        <taxon>Flavobacteriales</taxon>
        <taxon>Flavobacteriaceae</taxon>
        <taxon>Maribacter</taxon>
    </lineage>
</organism>
<proteinExistence type="predicted"/>
<dbReference type="InterPro" id="IPR027463">
    <property type="entry name" value="AcrB_DN_DC_subdom"/>
</dbReference>
<name>A0ABT8RMV0_9FLAO</name>
<feature type="transmembrane region" description="Helical" evidence="1">
    <location>
        <begin position="610"/>
        <end position="631"/>
    </location>
</feature>
<feature type="transmembrane region" description="Helical" evidence="1">
    <location>
        <begin position="1110"/>
        <end position="1134"/>
    </location>
</feature>
<feature type="transmembrane region" description="Helical" evidence="1">
    <location>
        <begin position="389"/>
        <end position="409"/>
    </location>
</feature>